<feature type="transmembrane region" description="Helical" evidence="1">
    <location>
        <begin position="12"/>
        <end position="34"/>
    </location>
</feature>
<dbReference type="Proteomes" id="UP000218831">
    <property type="component" value="Unassembled WGS sequence"/>
</dbReference>
<keyword evidence="1" id="KW-0812">Transmembrane</keyword>
<evidence type="ECO:0000313" key="2">
    <source>
        <dbReference type="EMBL" id="PAU93606.1"/>
    </source>
</evidence>
<proteinExistence type="predicted"/>
<dbReference type="CDD" id="cd03498">
    <property type="entry name" value="SQR_TypeB_2_TM"/>
    <property type="match status" value="1"/>
</dbReference>
<dbReference type="AlphaFoldDB" id="A0A2A2G762"/>
<gene>
    <name evidence="2" type="ORF">CK503_10650</name>
</gene>
<organism evidence="2 3">
    <name type="scientific">Fodinibius salipaludis</name>
    <dbReference type="NCBI Taxonomy" id="2032627"/>
    <lineage>
        <taxon>Bacteria</taxon>
        <taxon>Pseudomonadati</taxon>
        <taxon>Balneolota</taxon>
        <taxon>Balneolia</taxon>
        <taxon>Balneolales</taxon>
        <taxon>Balneolaceae</taxon>
        <taxon>Fodinibius</taxon>
    </lineage>
</organism>
<dbReference type="EMBL" id="NSKE01000007">
    <property type="protein sequence ID" value="PAU93606.1"/>
    <property type="molecule type" value="Genomic_DNA"/>
</dbReference>
<keyword evidence="1" id="KW-0472">Membrane</keyword>
<protein>
    <recommendedName>
        <fullName evidence="4">Succinate dehydrogenase</fullName>
    </recommendedName>
</protein>
<dbReference type="InterPro" id="IPR011138">
    <property type="entry name" value="Cytochrome_b-558"/>
</dbReference>
<evidence type="ECO:0000256" key="1">
    <source>
        <dbReference type="SAM" id="Phobius"/>
    </source>
</evidence>
<feature type="transmembrane region" description="Helical" evidence="1">
    <location>
        <begin position="197"/>
        <end position="223"/>
    </location>
</feature>
<feature type="transmembrane region" description="Helical" evidence="1">
    <location>
        <begin position="161"/>
        <end position="185"/>
    </location>
</feature>
<sequence length="235" mass="26013">MPSFSEALKSQVGRKVLTGVTGVGLIIFIIFHLATNLQVFGDVHAFNEAAHALESMGWLLYVLEAGLAIAFLLHAYVGISIWWNRRKARPEGYEKYQSKGGPSHMSWASKSMIFTGIVLLVFLVIHIDTFKFGATDMVMLPGGEEARDLKGLMISTFQQPLYAFGYTAVMILLGFHLGHGFWSAFTSLTMKHNKYSALMYTVGVIFAMLMAVGFLFIPLYIYFGGGCEAALIQCQ</sequence>
<dbReference type="RefSeq" id="WP_095606797.1">
    <property type="nucleotide sequence ID" value="NZ_NSKE01000007.1"/>
</dbReference>
<dbReference type="OrthoDB" id="9802842at2"/>
<feature type="transmembrane region" description="Helical" evidence="1">
    <location>
        <begin position="104"/>
        <end position="127"/>
    </location>
</feature>
<dbReference type="GO" id="GO:0016020">
    <property type="term" value="C:membrane"/>
    <property type="evidence" value="ECO:0007669"/>
    <property type="project" value="InterPro"/>
</dbReference>
<comment type="caution">
    <text evidence="2">The sequence shown here is derived from an EMBL/GenBank/DDBJ whole genome shotgun (WGS) entry which is preliminary data.</text>
</comment>
<feature type="transmembrane region" description="Helical" evidence="1">
    <location>
        <begin position="58"/>
        <end position="83"/>
    </location>
</feature>
<keyword evidence="1" id="KW-1133">Transmembrane helix</keyword>
<dbReference type="InterPro" id="IPR034804">
    <property type="entry name" value="SQR/QFR_C/D"/>
</dbReference>
<dbReference type="Gene3D" id="1.20.1300.10">
    <property type="entry name" value="Fumarate reductase/succinate dehydrogenase, transmembrane subunit"/>
    <property type="match status" value="1"/>
</dbReference>
<keyword evidence="3" id="KW-1185">Reference proteome</keyword>
<dbReference type="NCBIfam" id="TIGR02046">
    <property type="entry name" value="sdhC_b558_fam"/>
    <property type="match status" value="1"/>
</dbReference>
<name>A0A2A2G762_9BACT</name>
<evidence type="ECO:0000313" key="3">
    <source>
        <dbReference type="Proteomes" id="UP000218831"/>
    </source>
</evidence>
<accession>A0A2A2G762</accession>
<reference evidence="2 3" key="1">
    <citation type="submission" date="2017-08" db="EMBL/GenBank/DDBJ databases">
        <title>Aliifodinibius alkalisoli sp. nov., isolated from saline alkaline soil.</title>
        <authorList>
            <person name="Liu D."/>
            <person name="Zhang G."/>
        </authorList>
    </citation>
    <scope>NUCLEOTIDE SEQUENCE [LARGE SCALE GENOMIC DNA]</scope>
    <source>
        <strain evidence="2 3">WN023</strain>
    </source>
</reference>
<dbReference type="SUPFAM" id="SSF81343">
    <property type="entry name" value="Fumarate reductase respiratory complex transmembrane subunits"/>
    <property type="match status" value="1"/>
</dbReference>
<evidence type="ECO:0008006" key="4">
    <source>
        <dbReference type="Google" id="ProtNLM"/>
    </source>
</evidence>